<dbReference type="Proteomes" id="UP000233786">
    <property type="component" value="Unassembled WGS sequence"/>
</dbReference>
<dbReference type="EMBL" id="PJNB01000001">
    <property type="protein sequence ID" value="PKW17137.1"/>
    <property type="molecule type" value="Genomic_DNA"/>
</dbReference>
<organism evidence="1 2">
    <name type="scientific">Saccharopolyspora spinosa</name>
    <dbReference type="NCBI Taxonomy" id="60894"/>
    <lineage>
        <taxon>Bacteria</taxon>
        <taxon>Bacillati</taxon>
        <taxon>Actinomycetota</taxon>
        <taxon>Actinomycetes</taxon>
        <taxon>Pseudonocardiales</taxon>
        <taxon>Pseudonocardiaceae</taxon>
        <taxon>Saccharopolyspora</taxon>
    </lineage>
</organism>
<evidence type="ECO:0000313" key="2">
    <source>
        <dbReference type="Proteomes" id="UP000233786"/>
    </source>
</evidence>
<comment type="caution">
    <text evidence="1">The sequence shown here is derived from an EMBL/GenBank/DDBJ whole genome shotgun (WGS) entry which is preliminary data.</text>
</comment>
<sequence>MSVRLLRYYEEKDLTGAETIQQRIEVLTAIRKAIDVETKPAAER</sequence>
<evidence type="ECO:0000313" key="1">
    <source>
        <dbReference type="EMBL" id="PKW17137.1"/>
    </source>
</evidence>
<accession>A0A2N3Y2K4</accession>
<gene>
    <name evidence="1" type="ORF">A8926_5069</name>
</gene>
<reference evidence="1" key="1">
    <citation type="submission" date="2017-12" db="EMBL/GenBank/DDBJ databases">
        <title>Sequencing the genomes of 1000 Actinobacteria strains.</title>
        <authorList>
            <person name="Klenk H.-P."/>
        </authorList>
    </citation>
    <scope>NUCLEOTIDE SEQUENCE [LARGE SCALE GENOMIC DNA]</scope>
    <source>
        <strain evidence="1">DSM 44228</strain>
    </source>
</reference>
<keyword evidence="2" id="KW-1185">Reference proteome</keyword>
<name>A0A2N3Y2K4_SACSN</name>
<protein>
    <submittedName>
        <fullName evidence="1">Uncharacterized protein</fullName>
    </submittedName>
</protein>
<proteinExistence type="predicted"/>
<dbReference type="AlphaFoldDB" id="A0A2N3Y2K4"/>
<dbReference type="RefSeq" id="WP_010693120.1">
    <property type="nucleotide sequence ID" value="NZ_CP061007.1"/>
</dbReference>